<dbReference type="AlphaFoldDB" id="A0A1N6LW82"/>
<dbReference type="KEGG" id="bmic:BMR1_01G00160"/>
<keyword evidence="1" id="KW-0539">Nucleus</keyword>
<proteinExistence type="predicted"/>
<gene>
    <name evidence="4" type="ORF">BMR1_01G00160</name>
</gene>
<reference evidence="4 5" key="3">
    <citation type="journal article" date="2016" name="Sci. Rep.">
        <title>Genome-wide diversity and gene expression profiling of Babesia microti isolates identify polymorphic genes that mediate host-pathogen interactions.</title>
        <authorList>
            <person name="Silva J.C."/>
            <person name="Cornillot E."/>
            <person name="McCracken C."/>
            <person name="Usmani-Brown S."/>
            <person name="Dwivedi A."/>
            <person name="Ifeonu O.O."/>
            <person name="Crabtree J."/>
            <person name="Gotia H.T."/>
            <person name="Virji A.Z."/>
            <person name="Reynes C."/>
            <person name="Colinge J."/>
            <person name="Kumar V."/>
            <person name="Lawres L."/>
            <person name="Pazzi J.E."/>
            <person name="Pablo J.V."/>
            <person name="Hung C."/>
            <person name="Brancato J."/>
            <person name="Kumari P."/>
            <person name="Orvis J."/>
            <person name="Tretina K."/>
            <person name="Chibucos M."/>
            <person name="Ott S."/>
            <person name="Sadzewicz L."/>
            <person name="Sengamalay N."/>
            <person name="Shetty A.C."/>
            <person name="Su Q."/>
            <person name="Tallon L."/>
            <person name="Fraser C.M."/>
            <person name="Frutos R."/>
            <person name="Molina D.M."/>
            <person name="Krause P.J."/>
            <person name="Ben Mamoun C."/>
        </authorList>
    </citation>
    <scope>NUCLEOTIDE SEQUENCE [LARGE SCALE GENOMIC DNA]</scope>
    <source>
        <strain evidence="4 5">RI</strain>
    </source>
</reference>
<evidence type="ECO:0000259" key="3">
    <source>
        <dbReference type="PROSITE" id="PS51156"/>
    </source>
</evidence>
<sequence length="283" mass="32567">MYQDTYIQKPAVEQPDALPNNSEVDVHGNEDNNVSNLELSINERSSDDIQSDSVTQGENSDHADVEVSDQDNIANTSQNPVTIPVDVSPPDPLSAPNSPVIEQLDAKKRKKPVSEGTNFTGKICIGDNHQVPFMPSFFLDESHTNVKYDLARLVYSPYMMEKFKRKRISEGKLECAIKSEYEMAEFIQHVAKSWKTYQVWHPFSPEFAYKILHYAEYDPHKAIQLMSDPHFNFNMICDPPTRKYDNKWKPRDRRGQIPSHPYPSPVTLRSYLSRRQISNYTAR</sequence>
<evidence type="ECO:0000313" key="4">
    <source>
        <dbReference type="EMBL" id="SIO73132.1"/>
    </source>
</evidence>
<name>A0A1N6LW82_BABMR</name>
<accession>A0A1N6LW82</accession>
<feature type="domain" description="ELM2" evidence="3">
    <location>
        <begin position="121"/>
        <end position="230"/>
    </location>
</feature>
<dbReference type="RefSeq" id="XP_021337244.1">
    <property type="nucleotide sequence ID" value="XM_021482412.1"/>
</dbReference>
<evidence type="ECO:0000256" key="1">
    <source>
        <dbReference type="ARBA" id="ARBA00023242"/>
    </source>
</evidence>
<keyword evidence="5" id="KW-1185">Reference proteome</keyword>
<dbReference type="InterPro" id="IPR000949">
    <property type="entry name" value="ELM2_dom"/>
</dbReference>
<feature type="compositionally biased region" description="Polar residues" evidence="2">
    <location>
        <begin position="70"/>
        <end position="81"/>
    </location>
</feature>
<dbReference type="InterPro" id="IPR031724">
    <property type="entry name" value="EELM2"/>
</dbReference>
<feature type="compositionally biased region" description="Polar residues" evidence="2">
    <location>
        <begin position="31"/>
        <end position="43"/>
    </location>
</feature>
<dbReference type="EMBL" id="FO082871">
    <property type="protein sequence ID" value="SIO73132.1"/>
    <property type="molecule type" value="Genomic_DNA"/>
</dbReference>
<dbReference type="Pfam" id="PF15863">
    <property type="entry name" value="EELM2"/>
    <property type="match status" value="1"/>
</dbReference>
<dbReference type="Proteomes" id="UP000002899">
    <property type="component" value="Chromosome I"/>
</dbReference>
<dbReference type="GeneID" id="24423111"/>
<evidence type="ECO:0000256" key="2">
    <source>
        <dbReference type="SAM" id="MobiDB-lite"/>
    </source>
</evidence>
<feature type="region of interest" description="Disordered" evidence="2">
    <location>
        <begin position="1"/>
        <end position="115"/>
    </location>
</feature>
<organism evidence="4 5">
    <name type="scientific">Babesia microti (strain RI)</name>
    <dbReference type="NCBI Taxonomy" id="1133968"/>
    <lineage>
        <taxon>Eukaryota</taxon>
        <taxon>Sar</taxon>
        <taxon>Alveolata</taxon>
        <taxon>Apicomplexa</taxon>
        <taxon>Aconoidasida</taxon>
        <taxon>Piroplasmida</taxon>
        <taxon>Babesiidae</taxon>
        <taxon>Babesia</taxon>
    </lineage>
</organism>
<dbReference type="OrthoDB" id="5876363at2759"/>
<reference evidence="4 5" key="2">
    <citation type="journal article" date="2013" name="PLoS ONE">
        <title>Whole genome mapping and re-organization of the nuclear and mitochondrial genomes of Babesia microti isolates.</title>
        <authorList>
            <person name="Cornillot E."/>
            <person name="Dassouli A."/>
            <person name="Garg A."/>
            <person name="Pachikara N."/>
            <person name="Randazzo S."/>
            <person name="Depoix D."/>
            <person name="Carcy B."/>
            <person name="Delbecq S."/>
            <person name="Frutos R."/>
            <person name="Silva J.C."/>
            <person name="Sutton R."/>
            <person name="Krause P.J."/>
            <person name="Mamoun C.B."/>
        </authorList>
    </citation>
    <scope>NUCLEOTIDE SEQUENCE [LARGE SCALE GENOMIC DNA]</scope>
    <source>
        <strain evidence="4 5">RI</strain>
    </source>
</reference>
<evidence type="ECO:0000313" key="5">
    <source>
        <dbReference type="Proteomes" id="UP000002899"/>
    </source>
</evidence>
<dbReference type="PROSITE" id="PS51156">
    <property type="entry name" value="ELM2"/>
    <property type="match status" value="1"/>
</dbReference>
<reference evidence="4 5" key="1">
    <citation type="journal article" date="2012" name="Nucleic Acids Res.">
        <title>Sequencing of the smallest Apicomplexan genome from the human pathogen Babesia microti.</title>
        <authorList>
            <person name="Cornillot E."/>
            <person name="Hadj-Kaddour K."/>
            <person name="Dassouli A."/>
            <person name="Noel B."/>
            <person name="Ranwez V."/>
            <person name="Vacherie B."/>
            <person name="Augagneur Y."/>
            <person name="Bres V."/>
            <person name="Duclos A."/>
            <person name="Randazzo S."/>
            <person name="Carcy B."/>
            <person name="Debierre-Grockiego F."/>
            <person name="Delbecq S."/>
            <person name="Moubri-Menage K."/>
            <person name="Shams-Eldin H."/>
            <person name="Usmani-Brown S."/>
            <person name="Bringaud F."/>
            <person name="Wincker P."/>
            <person name="Vivares C.P."/>
            <person name="Schwarz R.T."/>
            <person name="Schetters T.P."/>
            <person name="Krause P.J."/>
            <person name="Gorenflot A."/>
            <person name="Berry V."/>
            <person name="Barbe V."/>
            <person name="Ben Mamoun C."/>
        </authorList>
    </citation>
    <scope>NUCLEOTIDE SEQUENCE [LARGE SCALE GENOMIC DNA]</scope>
    <source>
        <strain evidence="4 5">RI</strain>
    </source>
</reference>
<dbReference type="VEuPathDB" id="PiroplasmaDB:BMR1_01G00160"/>
<protein>
    <submittedName>
        <fullName evidence="4">Phd finger protein, putative</fullName>
    </submittedName>
</protein>